<comment type="caution">
    <text evidence="1">The sequence shown here is derived from an EMBL/GenBank/DDBJ whole genome shotgun (WGS) entry which is preliminary data.</text>
</comment>
<protein>
    <submittedName>
        <fullName evidence="1">Uncharacterized protein</fullName>
    </submittedName>
</protein>
<accession>A0A0F8ZIA7</accession>
<organism evidence="1">
    <name type="scientific">marine sediment metagenome</name>
    <dbReference type="NCBI Taxonomy" id="412755"/>
    <lineage>
        <taxon>unclassified sequences</taxon>
        <taxon>metagenomes</taxon>
        <taxon>ecological metagenomes</taxon>
    </lineage>
</organism>
<evidence type="ECO:0000313" key="1">
    <source>
        <dbReference type="EMBL" id="KKK93537.1"/>
    </source>
</evidence>
<name>A0A0F8ZIA7_9ZZZZ</name>
<dbReference type="AlphaFoldDB" id="A0A0F8ZIA7"/>
<proteinExistence type="predicted"/>
<reference evidence="1" key="1">
    <citation type="journal article" date="2015" name="Nature">
        <title>Complex archaea that bridge the gap between prokaryotes and eukaryotes.</title>
        <authorList>
            <person name="Spang A."/>
            <person name="Saw J.H."/>
            <person name="Jorgensen S.L."/>
            <person name="Zaremba-Niedzwiedzka K."/>
            <person name="Martijn J."/>
            <person name="Lind A.E."/>
            <person name="van Eijk R."/>
            <person name="Schleper C."/>
            <person name="Guy L."/>
            <person name="Ettema T.J."/>
        </authorList>
    </citation>
    <scope>NUCLEOTIDE SEQUENCE</scope>
</reference>
<sequence>MIILHADYCNDKEYISIECLTVSNLDGEDYDRGSVETIEATARNNSQAIGKLLEVLLDKDVIQLPDVRIILGFGDDVTLEEVDNN</sequence>
<dbReference type="EMBL" id="LAZR01047731">
    <property type="protein sequence ID" value="KKK93537.1"/>
    <property type="molecule type" value="Genomic_DNA"/>
</dbReference>
<gene>
    <name evidence="1" type="ORF">LCGC14_2691890</name>
</gene>